<dbReference type="OMA" id="DISIMWC"/>
<feature type="coiled-coil region" evidence="1">
    <location>
        <begin position="309"/>
        <end position="364"/>
    </location>
</feature>
<dbReference type="GO" id="GO:0048826">
    <property type="term" value="P:cotyledon morphogenesis"/>
    <property type="evidence" value="ECO:0007669"/>
    <property type="project" value="EnsemblPlants"/>
</dbReference>
<dbReference type="PANTHER" id="PTHR47490">
    <property type="entry name" value="PROTEIN BLISTER"/>
    <property type="match status" value="1"/>
</dbReference>
<feature type="compositionally biased region" description="Polar residues" evidence="2">
    <location>
        <begin position="254"/>
        <end position="272"/>
    </location>
</feature>
<feature type="coiled-coil region" evidence="1">
    <location>
        <begin position="64"/>
        <end position="238"/>
    </location>
</feature>
<feature type="region of interest" description="Disordered" evidence="2">
    <location>
        <begin position="239"/>
        <end position="272"/>
    </location>
</feature>
<proteinExistence type="predicted"/>
<dbReference type="GO" id="GO:0006355">
    <property type="term" value="P:regulation of DNA-templated transcription"/>
    <property type="evidence" value="ECO:0007669"/>
    <property type="project" value="EnsemblPlants"/>
</dbReference>
<dbReference type="Proteomes" id="UP000596660">
    <property type="component" value="Unplaced"/>
</dbReference>
<dbReference type="EnsemblPlants" id="AUR62002607-RA">
    <property type="protein sequence ID" value="AUR62002607-RA:cds"/>
    <property type="gene ID" value="AUR62002607"/>
</dbReference>
<dbReference type="Gramene" id="AUR62002607-RA">
    <property type="protein sequence ID" value="AUR62002607-RA:cds"/>
    <property type="gene ID" value="AUR62002607"/>
</dbReference>
<feature type="region of interest" description="Disordered" evidence="2">
    <location>
        <begin position="1"/>
        <end position="29"/>
    </location>
</feature>
<sequence>MNAKLPSSNIAESSAIHDPSTAYVPVEPLPTSVYSSPSDGFFSNASKGHKSFEHSLESKLELTTQKQNEDFAALEQHIEDLTQEKFSLQRTLEASKTLTESLAAENSSLTESYNQQASIVSQLKAEMERLQDDIKSRLVELEAIKSEYVNAQLECNAADERARLLASEVISLEEKALRLRSNELKLERELENSNAEVASYKKKMSSLDREHRDLLQTIDALQEEKKLLQSKLRTASASGISIDSSKGHEKKDASTSTNDLGDTTGDSSEQASSNMQMVDNADNLLLLHNNLAGHDDFAMCIPPDQVQMIQNINSLISEIISEKEELMQALITEVSTSTKLKELNKELSQKLEVQTQRLELMMSQSMASENIAAKQPTASSVVRETVAYADEGDEVVERVLGWIMKLFPGGPSKRRTSRL</sequence>
<dbReference type="AlphaFoldDB" id="A0A803KU99"/>
<dbReference type="InterPro" id="IPR044194">
    <property type="entry name" value="BLISTER"/>
</dbReference>
<feature type="compositionally biased region" description="Polar residues" evidence="2">
    <location>
        <begin position="1"/>
        <end position="12"/>
    </location>
</feature>
<dbReference type="Gene3D" id="1.10.287.1490">
    <property type="match status" value="1"/>
</dbReference>
<dbReference type="GO" id="GO:0009908">
    <property type="term" value="P:flower development"/>
    <property type="evidence" value="ECO:0007669"/>
    <property type="project" value="EnsemblPlants"/>
</dbReference>
<protein>
    <submittedName>
        <fullName evidence="3">Uncharacterized protein</fullName>
    </submittedName>
</protein>
<dbReference type="GO" id="GO:0010091">
    <property type="term" value="P:trichome branching"/>
    <property type="evidence" value="ECO:0007669"/>
    <property type="project" value="EnsemblPlants"/>
</dbReference>
<evidence type="ECO:0000313" key="4">
    <source>
        <dbReference type="Proteomes" id="UP000596660"/>
    </source>
</evidence>
<dbReference type="GO" id="GO:0005634">
    <property type="term" value="C:nucleus"/>
    <property type="evidence" value="ECO:0007669"/>
    <property type="project" value="EnsemblPlants"/>
</dbReference>
<reference evidence="3" key="1">
    <citation type="journal article" date="2017" name="Nature">
        <title>The genome of Chenopodium quinoa.</title>
        <authorList>
            <person name="Jarvis D.E."/>
            <person name="Ho Y.S."/>
            <person name="Lightfoot D.J."/>
            <person name="Schmoeckel S.M."/>
            <person name="Li B."/>
            <person name="Borm T.J.A."/>
            <person name="Ohyanagi H."/>
            <person name="Mineta K."/>
            <person name="Michell C.T."/>
            <person name="Saber N."/>
            <person name="Kharbatia N.M."/>
            <person name="Rupper R.R."/>
            <person name="Sharp A.R."/>
            <person name="Dally N."/>
            <person name="Boughton B.A."/>
            <person name="Woo Y.H."/>
            <person name="Gao G."/>
            <person name="Schijlen E.G.W.M."/>
            <person name="Guo X."/>
            <person name="Momin A.A."/>
            <person name="Negrao S."/>
            <person name="Al-Babili S."/>
            <person name="Gehring C."/>
            <person name="Roessner U."/>
            <person name="Jung C."/>
            <person name="Murphy K."/>
            <person name="Arold S.T."/>
            <person name="Gojobori T."/>
            <person name="van der Linden C.G."/>
            <person name="van Loo E.N."/>
            <person name="Jellen E.N."/>
            <person name="Maughan P.J."/>
            <person name="Tester M."/>
        </authorList>
    </citation>
    <scope>NUCLEOTIDE SEQUENCE [LARGE SCALE GENOMIC DNA]</scope>
    <source>
        <strain evidence="3">cv. PI 614886</strain>
    </source>
</reference>
<keyword evidence="4" id="KW-1185">Reference proteome</keyword>
<reference evidence="3" key="2">
    <citation type="submission" date="2021-03" db="UniProtKB">
        <authorList>
            <consortium name="EnsemblPlants"/>
        </authorList>
    </citation>
    <scope>IDENTIFICATION</scope>
</reference>
<dbReference type="GO" id="GO:0051781">
    <property type="term" value="P:positive regulation of cell division"/>
    <property type="evidence" value="ECO:0007669"/>
    <property type="project" value="EnsemblPlants"/>
</dbReference>
<dbReference type="PANTHER" id="PTHR47490:SF2">
    <property type="entry name" value="PROTEIN BLISTER"/>
    <property type="match status" value="1"/>
</dbReference>
<keyword evidence="1" id="KW-0175">Coiled coil</keyword>
<name>A0A803KU99_CHEQI</name>
<evidence type="ECO:0000256" key="1">
    <source>
        <dbReference type="SAM" id="Coils"/>
    </source>
</evidence>
<dbReference type="GO" id="GO:0040008">
    <property type="term" value="P:regulation of growth"/>
    <property type="evidence" value="ECO:0007669"/>
    <property type="project" value="InterPro"/>
</dbReference>
<evidence type="ECO:0000313" key="3">
    <source>
        <dbReference type="EnsemblPlants" id="AUR62002607-RA:cds"/>
    </source>
</evidence>
<evidence type="ECO:0000256" key="2">
    <source>
        <dbReference type="SAM" id="MobiDB-lite"/>
    </source>
</evidence>
<accession>A0A803KU99</accession>
<organism evidence="3 4">
    <name type="scientific">Chenopodium quinoa</name>
    <name type="common">Quinoa</name>
    <dbReference type="NCBI Taxonomy" id="63459"/>
    <lineage>
        <taxon>Eukaryota</taxon>
        <taxon>Viridiplantae</taxon>
        <taxon>Streptophyta</taxon>
        <taxon>Embryophyta</taxon>
        <taxon>Tracheophyta</taxon>
        <taxon>Spermatophyta</taxon>
        <taxon>Magnoliopsida</taxon>
        <taxon>eudicotyledons</taxon>
        <taxon>Gunneridae</taxon>
        <taxon>Pentapetalae</taxon>
        <taxon>Caryophyllales</taxon>
        <taxon>Chenopodiaceae</taxon>
        <taxon>Chenopodioideae</taxon>
        <taxon>Atripliceae</taxon>
        <taxon>Chenopodium</taxon>
    </lineage>
</organism>